<dbReference type="AlphaFoldDB" id="A0A8T3BYC0"/>
<protein>
    <submittedName>
        <fullName evidence="1">Uncharacterized protein</fullName>
    </submittedName>
</protein>
<name>A0A8T3BYC0_DENNO</name>
<dbReference type="Proteomes" id="UP000829196">
    <property type="component" value="Unassembled WGS sequence"/>
</dbReference>
<gene>
    <name evidence="1" type="ORF">KFK09_005411</name>
</gene>
<organism evidence="1 2">
    <name type="scientific">Dendrobium nobile</name>
    <name type="common">Orchid</name>
    <dbReference type="NCBI Taxonomy" id="94219"/>
    <lineage>
        <taxon>Eukaryota</taxon>
        <taxon>Viridiplantae</taxon>
        <taxon>Streptophyta</taxon>
        <taxon>Embryophyta</taxon>
        <taxon>Tracheophyta</taxon>
        <taxon>Spermatophyta</taxon>
        <taxon>Magnoliopsida</taxon>
        <taxon>Liliopsida</taxon>
        <taxon>Asparagales</taxon>
        <taxon>Orchidaceae</taxon>
        <taxon>Epidendroideae</taxon>
        <taxon>Malaxideae</taxon>
        <taxon>Dendrobiinae</taxon>
        <taxon>Dendrobium</taxon>
    </lineage>
</organism>
<proteinExistence type="predicted"/>
<sequence>MYFMEQRMVTDEHQIWLSKLLGYDFEIHYRPCMENKETDALSKCMGELQVIAVSILLILDWEAINKESAWDKELGRIRANLLKEGNIHPGYSLDGERMLYQGRFILPRISIHILYYSRNYMGA</sequence>
<reference evidence="1" key="1">
    <citation type="journal article" date="2022" name="Front. Genet.">
        <title>Chromosome-Scale Assembly of the Dendrobium nobile Genome Provides Insights Into the Molecular Mechanism of the Biosynthesis of the Medicinal Active Ingredient of Dendrobium.</title>
        <authorList>
            <person name="Xu Q."/>
            <person name="Niu S.-C."/>
            <person name="Li K.-L."/>
            <person name="Zheng P.-J."/>
            <person name="Zhang X.-J."/>
            <person name="Jia Y."/>
            <person name="Liu Y."/>
            <person name="Niu Y.-X."/>
            <person name="Yu L.-H."/>
            <person name="Chen D.-F."/>
            <person name="Zhang G.-Q."/>
        </authorList>
    </citation>
    <scope>NUCLEOTIDE SEQUENCE</scope>
    <source>
        <tissue evidence="1">Leaf</tissue>
    </source>
</reference>
<accession>A0A8T3BYC0</accession>
<comment type="caution">
    <text evidence="1">The sequence shown here is derived from an EMBL/GenBank/DDBJ whole genome shotgun (WGS) entry which is preliminary data.</text>
</comment>
<evidence type="ECO:0000313" key="2">
    <source>
        <dbReference type="Proteomes" id="UP000829196"/>
    </source>
</evidence>
<keyword evidence="2" id="KW-1185">Reference proteome</keyword>
<dbReference type="OrthoDB" id="1751703at2759"/>
<dbReference type="EMBL" id="JAGYWB010000005">
    <property type="protein sequence ID" value="KAI0523021.1"/>
    <property type="molecule type" value="Genomic_DNA"/>
</dbReference>
<evidence type="ECO:0000313" key="1">
    <source>
        <dbReference type="EMBL" id="KAI0523021.1"/>
    </source>
</evidence>